<reference evidence="1 2" key="2">
    <citation type="journal article" date="2022" name="Mol. Ecol. Resour.">
        <title>The genomes of chicory, endive, great burdock and yacon provide insights into Asteraceae paleo-polyploidization history and plant inulin production.</title>
        <authorList>
            <person name="Fan W."/>
            <person name="Wang S."/>
            <person name="Wang H."/>
            <person name="Wang A."/>
            <person name="Jiang F."/>
            <person name="Liu H."/>
            <person name="Zhao H."/>
            <person name="Xu D."/>
            <person name="Zhang Y."/>
        </authorList>
    </citation>
    <scope>NUCLEOTIDE SEQUENCE [LARGE SCALE GENOMIC DNA]</scope>
    <source>
        <strain evidence="2">cv. Niubang</strain>
    </source>
</reference>
<comment type="caution">
    <text evidence="1">The sequence shown here is derived from an EMBL/GenBank/DDBJ whole genome shotgun (WGS) entry which is preliminary data.</text>
</comment>
<organism evidence="1 2">
    <name type="scientific">Arctium lappa</name>
    <name type="common">Greater burdock</name>
    <name type="synonym">Lappa major</name>
    <dbReference type="NCBI Taxonomy" id="4217"/>
    <lineage>
        <taxon>Eukaryota</taxon>
        <taxon>Viridiplantae</taxon>
        <taxon>Streptophyta</taxon>
        <taxon>Embryophyta</taxon>
        <taxon>Tracheophyta</taxon>
        <taxon>Spermatophyta</taxon>
        <taxon>Magnoliopsida</taxon>
        <taxon>eudicotyledons</taxon>
        <taxon>Gunneridae</taxon>
        <taxon>Pentapetalae</taxon>
        <taxon>asterids</taxon>
        <taxon>campanulids</taxon>
        <taxon>Asterales</taxon>
        <taxon>Asteraceae</taxon>
        <taxon>Carduoideae</taxon>
        <taxon>Cardueae</taxon>
        <taxon>Arctiinae</taxon>
        <taxon>Arctium</taxon>
    </lineage>
</organism>
<proteinExistence type="predicted"/>
<evidence type="ECO:0000313" key="2">
    <source>
        <dbReference type="Proteomes" id="UP001055879"/>
    </source>
</evidence>
<name>A0ACB9C3D1_ARCLA</name>
<gene>
    <name evidence="1" type="ORF">L6452_17439</name>
</gene>
<dbReference type="Proteomes" id="UP001055879">
    <property type="component" value="Linkage Group LG05"/>
</dbReference>
<accession>A0ACB9C3D1</accession>
<protein>
    <submittedName>
        <fullName evidence="1">Uncharacterized protein</fullName>
    </submittedName>
</protein>
<keyword evidence="2" id="KW-1185">Reference proteome</keyword>
<reference evidence="2" key="1">
    <citation type="journal article" date="2022" name="Mol. Ecol. Resour.">
        <title>The genomes of chicory, endive, great burdock and yacon provide insights into Asteraceae palaeo-polyploidization history and plant inulin production.</title>
        <authorList>
            <person name="Fan W."/>
            <person name="Wang S."/>
            <person name="Wang H."/>
            <person name="Wang A."/>
            <person name="Jiang F."/>
            <person name="Liu H."/>
            <person name="Zhao H."/>
            <person name="Xu D."/>
            <person name="Zhang Y."/>
        </authorList>
    </citation>
    <scope>NUCLEOTIDE SEQUENCE [LARGE SCALE GENOMIC DNA]</scope>
    <source>
        <strain evidence="2">cv. Niubang</strain>
    </source>
</reference>
<evidence type="ECO:0000313" key="1">
    <source>
        <dbReference type="EMBL" id="KAI3728796.1"/>
    </source>
</evidence>
<sequence length="220" mass="24619">MKTKFFLCMRPPVIETDDGDYVKLPPSQTVRSSYSKVTAKTSGGRLQHRKRVAPEKFIRQPSIKSNSNRFSGNISSDGKSENPLQKDCQKSTSPVSETNISVPFPGEKSVSLKKLNLNISNSKVSGGPESSNSGVYLMVTSLFFTIFLGKILGILCTLILLYSLFPRRKRDVNYNDDRGSMNMVGKSPEKGSPEEYKKRVIMEGLLERKSHNRESIKFLS</sequence>
<dbReference type="EMBL" id="CM042051">
    <property type="protein sequence ID" value="KAI3728796.1"/>
    <property type="molecule type" value="Genomic_DNA"/>
</dbReference>